<evidence type="ECO:0000259" key="8">
    <source>
        <dbReference type="PROSITE" id="PS52029"/>
    </source>
</evidence>
<keyword evidence="2" id="KW-0808">Transferase</keyword>
<evidence type="ECO:0000313" key="9">
    <source>
        <dbReference type="EMBL" id="MBM6818042.1"/>
    </source>
</evidence>
<evidence type="ECO:0000256" key="3">
    <source>
        <dbReference type="ARBA" id="ARBA00022960"/>
    </source>
</evidence>
<keyword evidence="5 6" id="KW-0961">Cell wall biogenesis/degradation</keyword>
<organism evidence="9 10">
    <name type="scientific">Clostridium saudiense</name>
    <dbReference type="NCBI Taxonomy" id="1414720"/>
    <lineage>
        <taxon>Bacteria</taxon>
        <taxon>Bacillati</taxon>
        <taxon>Bacillota</taxon>
        <taxon>Clostridia</taxon>
        <taxon>Eubacteriales</taxon>
        <taxon>Clostridiaceae</taxon>
        <taxon>Clostridium</taxon>
    </lineage>
</organism>
<feature type="active site" description="Proton donor/acceptor" evidence="6">
    <location>
        <position position="759"/>
    </location>
</feature>
<comment type="caution">
    <text evidence="9">The sequence shown here is derived from an EMBL/GenBank/DDBJ whole genome shotgun (WGS) entry which is preliminary data.</text>
</comment>
<dbReference type="Gene3D" id="3.10.20.800">
    <property type="match status" value="1"/>
</dbReference>
<sequence>MNFKVLNGDIYFSDEFVKLNEIRAEFLQYAFDSTSIFTEECIKKFDSIEQLLKDGESFGYEYLNSYISKAIDIVNEFGVKEIDNDTFNKNYYLDNYCTWENTLEEIKNENNQENIDSNKINDITYAKLNINSELIKKPFRLKEKNIILDSDKIERGISLDIINKLVNAMVESIFNINFAVIDILKHYNIAQIESYNDAEDVNKSNNLIKELLENKIPQGEEENTIKEIIKLNPYNENIYKALLYKYGDKDNQLEILGDFLGYNNIHEYKHKLLDEYYIGLPNNTKEDINKAKENIVLFANKLGIKEYSEYVDKLNKMFADKVKLEDSIKTKEIEKNVEMATVEVTEKIRKDKKYDKIWISTGIIVGSLLAIYLIMTAYFNSHFFFRTYINGVNVTGKSNKSAQDFMAEKADNYILTIKEREDSTEELNGKDINLKYDFTNGINELLESQNPFLWIKSIFVSNKYTITEGISYDEELLKQFLGNLNCLDESNVKEPVSAYINYTGAEYEIIKEDNGNRIKYDEFYSKVLTHIQNVNDVLDLDKEKCYEDPKYTSEEDVVVQAKNTVDKYISSKIIYTTSGDEIVIDSSLINTWINVDEDFNVTLNEDSIREYINELGDSYDNIGSTRTFTRWSGEVIKVSTTPGIYYVDRDSTVSEIVEAISNGAETTKELSFKTPSATDDYVINTFVEVDLSNQTIVYYKNGELITQGNVVTGDASKGYSTPSGVYRLDWKAKDFVLRGDGYAAPVSFWMPFNGGIGLHDASWRSSFGGSIYKTNGSHGCVNMPYSVAEAIYNNIEDKTTIICRY</sequence>
<feature type="transmembrane region" description="Helical" evidence="7">
    <location>
        <begin position="357"/>
        <end position="379"/>
    </location>
</feature>
<dbReference type="EMBL" id="JACJLL010000005">
    <property type="protein sequence ID" value="MBM6818042.1"/>
    <property type="molecule type" value="Genomic_DNA"/>
</dbReference>
<keyword evidence="7" id="KW-1133">Transmembrane helix</keyword>
<evidence type="ECO:0000256" key="1">
    <source>
        <dbReference type="ARBA" id="ARBA00004752"/>
    </source>
</evidence>
<protein>
    <submittedName>
        <fullName evidence="9">Peptidoglycan binding domain-containing protein</fullName>
    </submittedName>
</protein>
<dbReference type="Gene3D" id="2.40.440.10">
    <property type="entry name" value="L,D-transpeptidase catalytic domain-like"/>
    <property type="match status" value="1"/>
</dbReference>
<keyword evidence="10" id="KW-1185">Reference proteome</keyword>
<dbReference type="SUPFAM" id="SSF143985">
    <property type="entry name" value="L,D-transpeptidase pre-catalytic domain-like"/>
    <property type="match status" value="1"/>
</dbReference>
<feature type="active site" description="Nucleophile" evidence="6">
    <location>
        <position position="780"/>
    </location>
</feature>
<feature type="domain" description="L,D-TPase catalytic" evidence="8">
    <location>
        <begin position="685"/>
        <end position="804"/>
    </location>
</feature>
<dbReference type="RefSeq" id="WP_204571761.1">
    <property type="nucleotide sequence ID" value="NZ_JACJLL010000005.1"/>
</dbReference>
<reference evidence="9 10" key="1">
    <citation type="journal article" date="2021" name="Sci. Rep.">
        <title>The distribution of antibiotic resistance genes in chicken gut microbiota commensals.</title>
        <authorList>
            <person name="Juricova H."/>
            <person name="Matiasovicova J."/>
            <person name="Kubasova T."/>
            <person name="Cejkova D."/>
            <person name="Rychlik I."/>
        </authorList>
    </citation>
    <scope>NUCLEOTIDE SEQUENCE [LARGE SCALE GENOMIC DNA]</scope>
    <source>
        <strain evidence="9 10">An435</strain>
    </source>
</reference>
<evidence type="ECO:0000256" key="5">
    <source>
        <dbReference type="ARBA" id="ARBA00023316"/>
    </source>
</evidence>
<dbReference type="InterPro" id="IPR022029">
    <property type="entry name" value="YoaR-like_PG-bd"/>
</dbReference>
<dbReference type="PANTHER" id="PTHR30582">
    <property type="entry name" value="L,D-TRANSPEPTIDASE"/>
    <property type="match status" value="1"/>
</dbReference>
<dbReference type="Pfam" id="PF12229">
    <property type="entry name" value="PG_binding_4"/>
    <property type="match status" value="2"/>
</dbReference>
<dbReference type="InterPro" id="IPR050979">
    <property type="entry name" value="LD-transpeptidase"/>
</dbReference>
<proteinExistence type="predicted"/>
<evidence type="ECO:0000256" key="6">
    <source>
        <dbReference type="PROSITE-ProRule" id="PRU01373"/>
    </source>
</evidence>
<keyword evidence="7" id="KW-0812">Transmembrane</keyword>
<dbReference type="Pfam" id="PF03734">
    <property type="entry name" value="YkuD"/>
    <property type="match status" value="1"/>
</dbReference>
<dbReference type="PROSITE" id="PS52029">
    <property type="entry name" value="LD_TPASE"/>
    <property type="match status" value="1"/>
</dbReference>
<evidence type="ECO:0000256" key="2">
    <source>
        <dbReference type="ARBA" id="ARBA00022679"/>
    </source>
</evidence>
<gene>
    <name evidence="9" type="ORF">H6A19_01600</name>
</gene>
<keyword evidence="7" id="KW-0472">Membrane</keyword>
<dbReference type="SUPFAM" id="SSF141523">
    <property type="entry name" value="L,D-transpeptidase catalytic domain-like"/>
    <property type="match status" value="1"/>
</dbReference>
<accession>A0ABS2FDF6</accession>
<dbReference type="InterPro" id="IPR005490">
    <property type="entry name" value="LD_TPept_cat_dom"/>
</dbReference>
<dbReference type="Proteomes" id="UP000767334">
    <property type="component" value="Unassembled WGS sequence"/>
</dbReference>
<dbReference type="InterPro" id="IPR038054">
    <property type="entry name" value="LD_TPept-like_central_sf"/>
</dbReference>
<dbReference type="PANTHER" id="PTHR30582:SF33">
    <property type="entry name" value="EXPORTED PROTEIN"/>
    <property type="match status" value="1"/>
</dbReference>
<evidence type="ECO:0000256" key="7">
    <source>
        <dbReference type="SAM" id="Phobius"/>
    </source>
</evidence>
<keyword evidence="4 6" id="KW-0573">Peptidoglycan synthesis</keyword>
<evidence type="ECO:0000256" key="4">
    <source>
        <dbReference type="ARBA" id="ARBA00022984"/>
    </source>
</evidence>
<evidence type="ECO:0000313" key="10">
    <source>
        <dbReference type="Proteomes" id="UP000767334"/>
    </source>
</evidence>
<dbReference type="InterPro" id="IPR038063">
    <property type="entry name" value="Transpep_catalytic_dom"/>
</dbReference>
<keyword evidence="3 6" id="KW-0133">Cell shape</keyword>
<dbReference type="CDD" id="cd16913">
    <property type="entry name" value="YkuD_like"/>
    <property type="match status" value="1"/>
</dbReference>
<name>A0ABS2FDF6_9CLOT</name>
<comment type="pathway">
    <text evidence="1 6">Cell wall biogenesis; peptidoglycan biosynthesis.</text>
</comment>